<comment type="caution">
    <text evidence="1">The sequence shown here is derived from an EMBL/GenBank/DDBJ whole genome shotgun (WGS) entry which is preliminary data.</text>
</comment>
<reference evidence="1 2" key="1">
    <citation type="submission" date="2019-06" db="EMBL/GenBank/DDBJ databases">
        <title>Draft genomes of female and male turbot (Scophthalmus maximus).</title>
        <authorList>
            <person name="Xu H."/>
            <person name="Xu X.-W."/>
            <person name="Shao C."/>
            <person name="Chen S."/>
        </authorList>
    </citation>
    <scope>NUCLEOTIDE SEQUENCE [LARGE SCALE GENOMIC DNA]</scope>
    <source>
        <strain evidence="1">Ysfricsl-2016a</strain>
        <tissue evidence="1">Blood</tissue>
    </source>
</reference>
<accession>A0A6A4T9P7</accession>
<protein>
    <submittedName>
        <fullName evidence="1">Uncharacterized protein</fullName>
    </submittedName>
</protein>
<dbReference type="Proteomes" id="UP000438429">
    <property type="component" value="Unassembled WGS sequence"/>
</dbReference>
<name>A0A6A4T9P7_SCOMX</name>
<proteinExistence type="predicted"/>
<gene>
    <name evidence="1" type="ORF">F2P81_005457</name>
</gene>
<evidence type="ECO:0000313" key="2">
    <source>
        <dbReference type="Proteomes" id="UP000438429"/>
    </source>
</evidence>
<dbReference type="EMBL" id="VEVO01000005">
    <property type="protein sequence ID" value="KAF0041925.1"/>
    <property type="molecule type" value="Genomic_DNA"/>
</dbReference>
<sequence length="93" mass="10409">MCPPAPLPLFESDDVTAVARATRCLYPPVIMELGGVESRLQMTPVTYTLKCKAQTVLLWMIGRNEQLILSVTTHTLRFELLLQQKGLIAILLQ</sequence>
<evidence type="ECO:0000313" key="1">
    <source>
        <dbReference type="EMBL" id="KAF0041925.1"/>
    </source>
</evidence>
<dbReference type="AlphaFoldDB" id="A0A6A4T9P7"/>
<organism evidence="1 2">
    <name type="scientific">Scophthalmus maximus</name>
    <name type="common">Turbot</name>
    <name type="synonym">Psetta maxima</name>
    <dbReference type="NCBI Taxonomy" id="52904"/>
    <lineage>
        <taxon>Eukaryota</taxon>
        <taxon>Metazoa</taxon>
        <taxon>Chordata</taxon>
        <taxon>Craniata</taxon>
        <taxon>Vertebrata</taxon>
        <taxon>Euteleostomi</taxon>
        <taxon>Actinopterygii</taxon>
        <taxon>Neopterygii</taxon>
        <taxon>Teleostei</taxon>
        <taxon>Neoteleostei</taxon>
        <taxon>Acanthomorphata</taxon>
        <taxon>Carangaria</taxon>
        <taxon>Pleuronectiformes</taxon>
        <taxon>Pleuronectoidei</taxon>
        <taxon>Scophthalmidae</taxon>
        <taxon>Scophthalmus</taxon>
    </lineage>
</organism>